<dbReference type="EMBL" id="CYKH01000498">
    <property type="protein sequence ID" value="CUG02471.1"/>
    <property type="molecule type" value="Genomic_DNA"/>
</dbReference>
<accession>A0A0S4IX61</accession>
<reference evidence="3" key="1">
    <citation type="submission" date="2015-09" db="EMBL/GenBank/DDBJ databases">
        <authorList>
            <consortium name="Pathogen Informatics"/>
        </authorList>
    </citation>
    <scope>NUCLEOTIDE SEQUENCE [LARGE SCALE GENOMIC DNA]</scope>
    <source>
        <strain evidence="3">Lake Konstanz</strain>
    </source>
</reference>
<gene>
    <name evidence="2" type="ORF">BSAL_69830</name>
</gene>
<protein>
    <submittedName>
        <fullName evidence="2">Uncharacterized protein</fullName>
    </submittedName>
</protein>
<feature type="region of interest" description="Disordered" evidence="1">
    <location>
        <begin position="280"/>
        <end position="306"/>
    </location>
</feature>
<dbReference type="AlphaFoldDB" id="A0A0S4IX61"/>
<evidence type="ECO:0000313" key="2">
    <source>
        <dbReference type="EMBL" id="CUG02471.1"/>
    </source>
</evidence>
<dbReference type="Proteomes" id="UP000051952">
    <property type="component" value="Unassembled WGS sequence"/>
</dbReference>
<evidence type="ECO:0000256" key="1">
    <source>
        <dbReference type="SAM" id="MobiDB-lite"/>
    </source>
</evidence>
<name>A0A0S4IX61_BODSA</name>
<keyword evidence="3" id="KW-1185">Reference proteome</keyword>
<sequence length="585" mass="62241">MSAWQHVPGVVVPCSVVFARCGPASASPAQGGPVNLPRPIDADITTGYVDTLTRHCGHSFHFGIASHLVLVGDMEWFHGVLPNTIVTLLTKFTLTAREALSSAVVSSSSGGGAGLQLSGMPDGSVSIAAGSFDVSGAGSGRAAFDSNVLRLEIRSNDPLEMCHKACGALQASASQSGKRITWIRATVADYMGCEISSTLVIPPPLERMSWEVHHYLRQVDDDLLLSRNALTMFVWHTSSSVVNMSQLPASGEAYITMSKQKERFCAAIPNTPAAKYLLEGLDGKHGNPHNGRDASSSVQSPQRGGLPVSEDILAMEAELGSLRAACLQLGQRNQQLEHDMTQLKAVASQQQQMHQAMLAGAASIAQASPGGGGGRGAFLLPPMASRDQQGKSNQVAVVGGMGRRTTSPPPGSLVPYHHQQQHERNSGAWGQFTQHLLELEELLSAIQSSVLSVQPNDVLKGCLLWRQKEAGALHACLQAKVTEVGRDLPPSLSAATSLGNVTVGASTGADPLTDLYRQRLQDTERELVRLTEFDVNGLTSQFYTDELRRMEGEATSWMTKYHAVATSQRGGDQGASASAINRAAR</sequence>
<proteinExistence type="predicted"/>
<evidence type="ECO:0000313" key="3">
    <source>
        <dbReference type="Proteomes" id="UP000051952"/>
    </source>
</evidence>
<organism evidence="2 3">
    <name type="scientific">Bodo saltans</name>
    <name type="common">Flagellated protozoan</name>
    <dbReference type="NCBI Taxonomy" id="75058"/>
    <lineage>
        <taxon>Eukaryota</taxon>
        <taxon>Discoba</taxon>
        <taxon>Euglenozoa</taxon>
        <taxon>Kinetoplastea</taxon>
        <taxon>Metakinetoplastina</taxon>
        <taxon>Eubodonida</taxon>
        <taxon>Bodonidae</taxon>
        <taxon>Bodo</taxon>
    </lineage>
</organism>
<feature type="compositionally biased region" description="Polar residues" evidence="1">
    <location>
        <begin position="293"/>
        <end position="302"/>
    </location>
</feature>
<dbReference type="VEuPathDB" id="TriTrypDB:BSAL_69830"/>